<dbReference type="Gene3D" id="3.90.1340.10">
    <property type="entry name" value="Phage tail collar domain"/>
    <property type="match status" value="1"/>
</dbReference>
<reference evidence="2 3" key="1">
    <citation type="submission" date="2019-01" db="EMBL/GenBank/DDBJ databases">
        <title>Genome sequence of Salinicola endophyticus REST5.</title>
        <authorList>
            <person name="Nascimento F.X."/>
        </authorList>
    </citation>
    <scope>NUCLEOTIDE SEQUENCE [LARGE SCALE GENOMIC DNA]</scope>
    <source>
        <strain evidence="2 3">REST5</strain>
    </source>
</reference>
<dbReference type="Pfam" id="PF07484">
    <property type="entry name" value="Collar"/>
    <property type="match status" value="1"/>
</dbReference>
<evidence type="ECO:0000259" key="1">
    <source>
        <dbReference type="Pfam" id="PF07484"/>
    </source>
</evidence>
<keyword evidence="3" id="KW-1185">Reference proteome</keyword>
<organism evidence="2 3">
    <name type="scientific">Salinicola endophyticus</name>
    <dbReference type="NCBI Taxonomy" id="1949083"/>
    <lineage>
        <taxon>Bacteria</taxon>
        <taxon>Pseudomonadati</taxon>
        <taxon>Pseudomonadota</taxon>
        <taxon>Gammaproteobacteria</taxon>
        <taxon>Oceanospirillales</taxon>
        <taxon>Halomonadaceae</taxon>
        <taxon>Salinicola</taxon>
    </lineage>
</organism>
<dbReference type="EMBL" id="CP035631">
    <property type="protein sequence ID" value="WFF43173.1"/>
    <property type="molecule type" value="Genomic_DNA"/>
</dbReference>
<name>A0ABY8FK45_9GAMM</name>
<gene>
    <name evidence="2" type="ORF">EVC62_17680</name>
</gene>
<proteinExistence type="predicted"/>
<evidence type="ECO:0000313" key="2">
    <source>
        <dbReference type="EMBL" id="WFF43173.1"/>
    </source>
</evidence>
<dbReference type="Proteomes" id="UP001321526">
    <property type="component" value="Chromosome"/>
</dbReference>
<accession>A0ABY8FK45</accession>
<evidence type="ECO:0000313" key="3">
    <source>
        <dbReference type="Proteomes" id="UP001321526"/>
    </source>
</evidence>
<dbReference type="SUPFAM" id="SSF88874">
    <property type="entry name" value="Receptor-binding domain of short tail fibre protein gp12"/>
    <property type="match status" value="1"/>
</dbReference>
<feature type="domain" description="Phage tail collar" evidence="1">
    <location>
        <begin position="8"/>
        <end position="64"/>
    </location>
</feature>
<dbReference type="RefSeq" id="WP_282235358.1">
    <property type="nucleotide sequence ID" value="NZ_CP035631.1"/>
</dbReference>
<dbReference type="InterPro" id="IPR037053">
    <property type="entry name" value="Phage_tail_collar_dom_sf"/>
</dbReference>
<protein>
    <submittedName>
        <fullName evidence="2">Phage tail protein</fullName>
    </submittedName>
</protein>
<sequence length="195" mass="20104">MSDQSYIGAISGWAPHFAPRNWAFCQGQLLPINQYQALFAVIGTIYGGNGQSNFALPNLQGRVPIGEGQSPGTSTYQLGQGGGQETVTLTQLQMPAHNHAATVSASASLQASSAAATTATPTADTVLASATGALGRESVDVKIYAPTPGSVSLPLSTTASVTVGNAGGSQPFYILQPFTVINYIICLQGMFPPRD</sequence>
<dbReference type="InterPro" id="IPR011083">
    <property type="entry name" value="Phage_tail_collar_dom"/>
</dbReference>